<dbReference type="GO" id="GO:0035438">
    <property type="term" value="F:cyclic-di-GMP binding"/>
    <property type="evidence" value="ECO:0007669"/>
    <property type="project" value="InterPro"/>
</dbReference>
<reference evidence="2 3" key="1">
    <citation type="submission" date="2018-03" db="EMBL/GenBank/DDBJ databases">
        <title>Genome sequence of Clostridium liquoris DSM 100320.</title>
        <authorList>
            <person name="Poehlein A."/>
            <person name="Daniel R."/>
        </authorList>
    </citation>
    <scope>NUCLEOTIDE SEQUENCE [LARGE SCALE GENOMIC DNA]</scope>
    <source>
        <strain evidence="2 3">DSM 100320</strain>
    </source>
</reference>
<feature type="domain" description="PilZ" evidence="1">
    <location>
        <begin position="33"/>
        <end position="125"/>
    </location>
</feature>
<organism evidence="2 3">
    <name type="scientific">Clostridium liquoris</name>
    <dbReference type="NCBI Taxonomy" id="1289519"/>
    <lineage>
        <taxon>Bacteria</taxon>
        <taxon>Bacillati</taxon>
        <taxon>Bacillota</taxon>
        <taxon>Clostridia</taxon>
        <taxon>Eubacteriales</taxon>
        <taxon>Clostridiaceae</taxon>
        <taxon>Clostridium</taxon>
    </lineage>
</organism>
<dbReference type="AlphaFoldDB" id="A0A2T0B880"/>
<dbReference type="RefSeq" id="WP_170063625.1">
    <property type="nucleotide sequence ID" value="NZ_PVXO01000009.1"/>
</dbReference>
<evidence type="ECO:0000313" key="3">
    <source>
        <dbReference type="Proteomes" id="UP000239706"/>
    </source>
</evidence>
<sequence length="135" mass="15737">MLKNIYKKGQYIYITPEKRHGERASFNLDIHYPRINDESLYEKYKSNKALMKGINISSTGISLLSKVPVKLGDFISFSMRIGNYPSFWCLCEAKWINHMNEHYLVGCEFFSLTMEQINIIKDYVKKSIQIPISDG</sequence>
<dbReference type="Pfam" id="PF07238">
    <property type="entry name" value="PilZ"/>
    <property type="match status" value="1"/>
</dbReference>
<keyword evidence="3" id="KW-1185">Reference proteome</keyword>
<dbReference type="Proteomes" id="UP000239706">
    <property type="component" value="Unassembled WGS sequence"/>
</dbReference>
<gene>
    <name evidence="2" type="ORF">CLLI_04560</name>
</gene>
<dbReference type="Gene3D" id="2.40.10.220">
    <property type="entry name" value="predicted glycosyltransferase like domains"/>
    <property type="match status" value="1"/>
</dbReference>
<evidence type="ECO:0000313" key="2">
    <source>
        <dbReference type="EMBL" id="PRR80072.1"/>
    </source>
</evidence>
<comment type="caution">
    <text evidence="2">The sequence shown here is derived from an EMBL/GenBank/DDBJ whole genome shotgun (WGS) entry which is preliminary data.</text>
</comment>
<name>A0A2T0B880_9CLOT</name>
<protein>
    <submittedName>
        <fullName evidence="2">PilZ domain protein</fullName>
    </submittedName>
</protein>
<evidence type="ECO:0000259" key="1">
    <source>
        <dbReference type="Pfam" id="PF07238"/>
    </source>
</evidence>
<dbReference type="EMBL" id="PVXO01000009">
    <property type="protein sequence ID" value="PRR80072.1"/>
    <property type="molecule type" value="Genomic_DNA"/>
</dbReference>
<proteinExistence type="predicted"/>
<dbReference type="InterPro" id="IPR009875">
    <property type="entry name" value="PilZ_domain"/>
</dbReference>
<accession>A0A2T0B880</accession>